<keyword evidence="15" id="KW-1185">Reference proteome</keyword>
<dbReference type="Pfam" id="PF02771">
    <property type="entry name" value="Acyl-CoA_dh_N"/>
    <property type="match status" value="1"/>
</dbReference>
<dbReference type="SUPFAM" id="SSF47203">
    <property type="entry name" value="Acyl-CoA dehydrogenase C-terminal domain-like"/>
    <property type="match status" value="1"/>
</dbReference>
<feature type="domain" description="Acyl-CoA dehydrogenase/oxidase N-terminal" evidence="12">
    <location>
        <begin position="34"/>
        <end position="152"/>
    </location>
</feature>
<proteinExistence type="inferred from homology"/>
<dbReference type="InterPro" id="IPR013786">
    <property type="entry name" value="AcylCoA_DH/ox_N"/>
</dbReference>
<dbReference type="InterPro" id="IPR009100">
    <property type="entry name" value="AcylCoA_DH/oxidase_NM_dom_sf"/>
</dbReference>
<gene>
    <name evidence="14" type="ORF">C882_1467</name>
</gene>
<comment type="caution">
    <text evidence="14">The sequence shown here is derived from an EMBL/GenBank/DDBJ whole genome shotgun (WGS) entry which is preliminary data.</text>
</comment>
<protein>
    <recommendedName>
        <fullName evidence="8">3-methylmercaptopropionyl-CoA dehydrogenase</fullName>
        <ecNumber evidence="7">1.3.99.41</ecNumber>
    </recommendedName>
</protein>
<comment type="cofactor">
    <cofactor evidence="1 9">
        <name>FAD</name>
        <dbReference type="ChEBI" id="CHEBI:57692"/>
    </cofactor>
</comment>
<keyword evidence="4 9" id="KW-0274">FAD</keyword>
<evidence type="ECO:0000256" key="1">
    <source>
        <dbReference type="ARBA" id="ARBA00001974"/>
    </source>
</evidence>
<dbReference type="InterPro" id="IPR052166">
    <property type="entry name" value="Diverse_Acyl-CoA_DH"/>
</dbReference>
<dbReference type="PATRIC" id="fig|1238182.3.peg.3681"/>
<evidence type="ECO:0000259" key="10">
    <source>
        <dbReference type="Pfam" id="PF00441"/>
    </source>
</evidence>
<comment type="similarity">
    <text evidence="2 9">Belongs to the acyl-CoA dehydrogenase family.</text>
</comment>
<dbReference type="InterPro" id="IPR025878">
    <property type="entry name" value="Acyl-CoA_dh-like_C_dom"/>
</dbReference>
<dbReference type="Pfam" id="PF12806">
    <property type="entry name" value="Acyl-CoA_dh_C"/>
    <property type="match status" value="1"/>
</dbReference>
<dbReference type="PANTHER" id="PTHR42803:SF3">
    <property type="entry name" value="ACYL-COA DEHYDROGENASE-RELATED"/>
    <property type="match status" value="1"/>
</dbReference>
<evidence type="ECO:0000256" key="6">
    <source>
        <dbReference type="ARBA" id="ARBA00058683"/>
    </source>
</evidence>
<evidence type="ECO:0000259" key="11">
    <source>
        <dbReference type="Pfam" id="PF02770"/>
    </source>
</evidence>
<dbReference type="EC" id="1.3.99.41" evidence="7"/>
<dbReference type="Gene3D" id="2.40.110.10">
    <property type="entry name" value="Butyryl-CoA Dehydrogenase, subunit A, domain 2"/>
    <property type="match status" value="1"/>
</dbReference>
<keyword evidence="3 9" id="KW-0285">Flavoprotein</keyword>
<evidence type="ECO:0000256" key="4">
    <source>
        <dbReference type="ARBA" id="ARBA00022827"/>
    </source>
</evidence>
<evidence type="ECO:0000313" key="14">
    <source>
        <dbReference type="EMBL" id="EKV27621.1"/>
    </source>
</evidence>
<dbReference type="InterPro" id="IPR036250">
    <property type="entry name" value="AcylCo_DH-like_C"/>
</dbReference>
<evidence type="ECO:0000313" key="15">
    <source>
        <dbReference type="Proteomes" id="UP000009881"/>
    </source>
</evidence>
<comment type="function">
    <text evidence="6">Involved in the assimilation of dimethylsulphoniopropionate (DMSP), an important compound in the fixation of carbon in marine phytoplankton, by mediating the conversion of 3-(methylthio)propanoyl-CoA (MMPA-CoA) to 3-(methylthio)acryloyl-CoA (MTA-CoA).</text>
</comment>
<dbReference type="STRING" id="1238182.C882_1467"/>
<dbReference type="InterPro" id="IPR046373">
    <property type="entry name" value="Acyl-CoA_Oxase/DH_mid-dom_sf"/>
</dbReference>
<dbReference type="AlphaFoldDB" id="K9HG83"/>
<evidence type="ECO:0000256" key="3">
    <source>
        <dbReference type="ARBA" id="ARBA00022630"/>
    </source>
</evidence>
<dbReference type="Pfam" id="PF00441">
    <property type="entry name" value="Acyl-CoA_dh_1"/>
    <property type="match status" value="1"/>
</dbReference>
<keyword evidence="9" id="KW-0560">Oxidoreductase</keyword>
<dbReference type="Gene3D" id="1.10.540.10">
    <property type="entry name" value="Acyl-CoA dehydrogenase/oxidase, N-terminal domain"/>
    <property type="match status" value="1"/>
</dbReference>
<organism evidence="14 15">
    <name type="scientific">Caenispirillum salinarum AK4</name>
    <dbReference type="NCBI Taxonomy" id="1238182"/>
    <lineage>
        <taxon>Bacteria</taxon>
        <taxon>Pseudomonadati</taxon>
        <taxon>Pseudomonadota</taxon>
        <taxon>Alphaproteobacteria</taxon>
        <taxon>Rhodospirillales</taxon>
        <taxon>Novispirillaceae</taxon>
        <taxon>Caenispirillum</taxon>
    </lineage>
</organism>
<accession>K9HG83</accession>
<dbReference type="InterPro" id="IPR006091">
    <property type="entry name" value="Acyl-CoA_Oxase/DH_mid-dom"/>
</dbReference>
<comment type="catalytic activity">
    <reaction evidence="5">
        <text>3-(methylsulfanyl)propanoyl-CoA + oxidized [electron-transfer flavoprotein] + H(+) = 3-(methylsulfanyl)acryloyl-CoA + reduced [electron-transfer flavoprotein]</text>
        <dbReference type="Rhea" id="RHEA:52612"/>
        <dbReference type="Rhea" id="RHEA-COMP:10685"/>
        <dbReference type="Rhea" id="RHEA-COMP:10686"/>
        <dbReference type="ChEBI" id="CHEBI:15378"/>
        <dbReference type="ChEBI" id="CHEBI:57692"/>
        <dbReference type="ChEBI" id="CHEBI:58307"/>
        <dbReference type="ChEBI" id="CHEBI:82815"/>
        <dbReference type="ChEBI" id="CHEBI:84994"/>
        <dbReference type="EC" id="1.3.99.41"/>
    </reaction>
    <physiologicalReaction direction="left-to-right" evidence="5">
        <dbReference type="Rhea" id="RHEA:52613"/>
    </physiologicalReaction>
</comment>
<evidence type="ECO:0000256" key="9">
    <source>
        <dbReference type="RuleBase" id="RU362125"/>
    </source>
</evidence>
<feature type="domain" description="Acyl-CoA dehydrogenase/oxidase C-terminal" evidence="10">
    <location>
        <begin position="280"/>
        <end position="446"/>
    </location>
</feature>
<dbReference type="PANTHER" id="PTHR42803">
    <property type="entry name" value="ACYL-COA DEHYDROGENASE"/>
    <property type="match status" value="1"/>
</dbReference>
<dbReference type="InterPro" id="IPR009075">
    <property type="entry name" value="AcylCo_DH/oxidase_C"/>
</dbReference>
<name>K9HG83_9PROT</name>
<dbReference type="SUPFAM" id="SSF56645">
    <property type="entry name" value="Acyl-CoA dehydrogenase NM domain-like"/>
    <property type="match status" value="1"/>
</dbReference>
<dbReference type="EMBL" id="ANHY01000019">
    <property type="protein sequence ID" value="EKV27621.1"/>
    <property type="molecule type" value="Genomic_DNA"/>
</dbReference>
<dbReference type="Gene3D" id="1.20.140.10">
    <property type="entry name" value="Butyryl-CoA Dehydrogenase, subunit A, domain 3"/>
    <property type="match status" value="1"/>
</dbReference>
<dbReference type="FunFam" id="2.40.110.10:FF:000031">
    <property type="entry name" value="Acyl-CoA dehydrogenase, putative"/>
    <property type="match status" value="1"/>
</dbReference>
<dbReference type="GO" id="GO:0016627">
    <property type="term" value="F:oxidoreductase activity, acting on the CH-CH group of donors"/>
    <property type="evidence" value="ECO:0007669"/>
    <property type="project" value="InterPro"/>
</dbReference>
<dbReference type="GO" id="GO:0050660">
    <property type="term" value="F:flavin adenine dinucleotide binding"/>
    <property type="evidence" value="ECO:0007669"/>
    <property type="project" value="InterPro"/>
</dbReference>
<evidence type="ECO:0000256" key="5">
    <source>
        <dbReference type="ARBA" id="ARBA00051388"/>
    </source>
</evidence>
<evidence type="ECO:0000256" key="7">
    <source>
        <dbReference type="ARBA" id="ARBA00066694"/>
    </source>
</evidence>
<feature type="domain" description="Acyl-CoA oxidase/dehydrogenase middle" evidence="11">
    <location>
        <begin position="157"/>
        <end position="264"/>
    </location>
</feature>
<evidence type="ECO:0000256" key="8">
    <source>
        <dbReference type="ARBA" id="ARBA00069043"/>
    </source>
</evidence>
<sequence>MNRRDLDFLLYELLDVDALSSRVRHEDHGRDTIAAMLDTAEAMAETDFAPNNRKADENEPRFENGRVTQIPETGESLRRFSEAGFMAALGDERWGGIQMPFTVNMAINAVFSAANISTMAYAFLTQSAANMLETFGSGEQKERFLPRMLSGEFFGTMCLTEPQAGSSLSDIRTTAAPQADGSYRITGNKIYISGGEQAITSNIVHLVLARIKDAPPGVKGISLFLVPKVLVNDDGSLGERNDVSLAGLIHKMGYRGTTSTMLNFGEREGAVGWLIGEPHKGLSYMFQMMNEARVIVGNGAAALACTGYLHSLAYARERVQGRPAAAKDPTAPPVPIIKHPDVRRMLVAQKAYAEGALALTLFAARLVDEWRTGETEEARSGAHQLLELLTPVAKSWPSQWGLEANSLAIQVHGGYGYTREYPVEQIYRDNRLNPIHEGTHGIQALDLLGRKVRMDDGAAFERLCALMVETADAARAHPGLVEFSDALADTVERARLTTAALRANMTETVLGNASVYLEMLGHVVVAWLWLKQAVVACDALAADPHEADRAFYAGKLAACRYFFRWELPKTGPQLDRLAAVDDTWFAMAEDHF</sequence>
<dbReference type="eggNOG" id="COG1960">
    <property type="taxonomic scope" value="Bacteria"/>
</dbReference>
<reference evidence="14 15" key="1">
    <citation type="journal article" date="2013" name="Genome Announc.">
        <title>Draft Genome Sequence of an Alphaproteobacterium, Caenispirillum salinarum AK4(T), Isolated from a Solar Saltern.</title>
        <authorList>
            <person name="Khatri I."/>
            <person name="Singh A."/>
            <person name="Korpole S."/>
            <person name="Pinnaka A.K."/>
            <person name="Subramanian S."/>
        </authorList>
    </citation>
    <scope>NUCLEOTIDE SEQUENCE [LARGE SCALE GENOMIC DNA]</scope>
    <source>
        <strain evidence="14 15">AK4</strain>
    </source>
</reference>
<feature type="domain" description="Acetyl-CoA dehydrogenase-like C-terminal" evidence="13">
    <location>
        <begin position="467"/>
        <end position="587"/>
    </location>
</feature>
<evidence type="ECO:0000256" key="2">
    <source>
        <dbReference type="ARBA" id="ARBA00009347"/>
    </source>
</evidence>
<dbReference type="InterPro" id="IPR037069">
    <property type="entry name" value="AcylCoA_DH/ox_N_sf"/>
</dbReference>
<evidence type="ECO:0000259" key="13">
    <source>
        <dbReference type="Pfam" id="PF12806"/>
    </source>
</evidence>
<dbReference type="Pfam" id="PF02770">
    <property type="entry name" value="Acyl-CoA_dh_M"/>
    <property type="match status" value="1"/>
</dbReference>
<dbReference type="Proteomes" id="UP000009881">
    <property type="component" value="Unassembled WGS sequence"/>
</dbReference>
<evidence type="ECO:0000259" key="12">
    <source>
        <dbReference type="Pfam" id="PF02771"/>
    </source>
</evidence>